<feature type="domain" description="VWFD" evidence="7">
    <location>
        <begin position="477"/>
        <end position="650"/>
    </location>
</feature>
<dbReference type="STRING" id="7918.ENSLOCP00000004571"/>
<keyword evidence="9" id="KW-1185">Reference proteome</keyword>
<dbReference type="FunFam" id="2.10.25.10:FF:000055">
    <property type="entry name" value="alpha-tectorin isoform X1"/>
    <property type="match status" value="1"/>
</dbReference>
<evidence type="ECO:0000259" key="7">
    <source>
        <dbReference type="PROSITE" id="PS51233"/>
    </source>
</evidence>
<dbReference type="SMART" id="SM00215">
    <property type="entry name" value="VWC_out"/>
    <property type="match status" value="3"/>
</dbReference>
<comment type="subcellular location">
    <subcellularLocation>
        <location evidence="1">Secreted</location>
    </subcellularLocation>
</comment>
<dbReference type="InterPro" id="IPR014853">
    <property type="entry name" value="VWF/SSPO/ZAN-like_Cys-rich_dom"/>
</dbReference>
<dbReference type="GeneTree" id="ENSGT00950000183155"/>
<dbReference type="HOGENOM" id="CLU_011515_0_0_1"/>
<dbReference type="GO" id="GO:0005201">
    <property type="term" value="F:extracellular matrix structural constituent"/>
    <property type="evidence" value="ECO:0000318"/>
    <property type="project" value="GO_Central"/>
</dbReference>
<dbReference type="SMART" id="SM00216">
    <property type="entry name" value="VWD"/>
    <property type="match status" value="2"/>
</dbReference>
<dbReference type="SMART" id="SM00832">
    <property type="entry name" value="C8"/>
    <property type="match status" value="2"/>
</dbReference>
<dbReference type="AlphaFoldDB" id="W5M863"/>
<dbReference type="PANTHER" id="PTHR46698">
    <property type="entry name" value="CROSSVEINLESS 2"/>
    <property type="match status" value="1"/>
</dbReference>
<dbReference type="Pfam" id="PF08742">
    <property type="entry name" value="C8"/>
    <property type="match status" value="2"/>
</dbReference>
<dbReference type="eggNOG" id="KOG1216">
    <property type="taxonomic scope" value="Eukaryota"/>
</dbReference>
<dbReference type="InterPro" id="IPR001846">
    <property type="entry name" value="VWF_type-D"/>
</dbReference>
<evidence type="ECO:0000256" key="1">
    <source>
        <dbReference type="ARBA" id="ARBA00004613"/>
    </source>
</evidence>
<feature type="domain" description="VWFD" evidence="7">
    <location>
        <begin position="92"/>
        <end position="269"/>
    </location>
</feature>
<dbReference type="Ensembl" id="ENSLOCT00000004579.1">
    <property type="protein sequence ID" value="ENSLOCP00000004571.1"/>
    <property type="gene ID" value="ENSLOCG00000003831.1"/>
</dbReference>
<dbReference type="Pfam" id="PF01826">
    <property type="entry name" value="TIL"/>
    <property type="match status" value="2"/>
</dbReference>
<keyword evidence="4" id="KW-0677">Repeat</keyword>
<accession>W5M863</accession>
<organism evidence="8 9">
    <name type="scientific">Lepisosteus oculatus</name>
    <name type="common">Spotted gar</name>
    <dbReference type="NCBI Taxonomy" id="7918"/>
    <lineage>
        <taxon>Eukaryota</taxon>
        <taxon>Metazoa</taxon>
        <taxon>Chordata</taxon>
        <taxon>Craniata</taxon>
        <taxon>Vertebrata</taxon>
        <taxon>Euteleostomi</taxon>
        <taxon>Actinopterygii</taxon>
        <taxon>Neopterygii</taxon>
        <taxon>Holostei</taxon>
        <taxon>Semionotiformes</taxon>
        <taxon>Lepisosteidae</taxon>
        <taxon>Lepisosteus</taxon>
    </lineage>
</organism>
<reference evidence="8" key="3">
    <citation type="submission" date="2025-09" db="UniProtKB">
        <authorList>
            <consortium name="Ensembl"/>
        </authorList>
    </citation>
    <scope>IDENTIFICATION</scope>
</reference>
<reference evidence="9" key="1">
    <citation type="submission" date="2011-12" db="EMBL/GenBank/DDBJ databases">
        <title>The Draft Genome of Lepisosteus oculatus.</title>
        <authorList>
            <consortium name="The Broad Institute Genome Assembly &amp; Analysis Group"/>
            <consortium name="Computational R&amp;D Group"/>
            <consortium name="and Sequencing Platform"/>
            <person name="Di Palma F."/>
            <person name="Alfoldi J."/>
            <person name="Johnson J."/>
            <person name="Berlin A."/>
            <person name="Gnerre S."/>
            <person name="Jaffe D."/>
            <person name="MacCallum I."/>
            <person name="Young S."/>
            <person name="Walker B.J."/>
            <person name="Lander E.S."/>
            <person name="Lindblad-Toh K."/>
        </authorList>
    </citation>
    <scope>NUCLEOTIDE SEQUENCE [LARGE SCALE GENOMIC DNA]</scope>
</reference>
<dbReference type="InterPro" id="IPR036084">
    <property type="entry name" value="Ser_inhib-like_sf"/>
</dbReference>
<dbReference type="SUPFAM" id="SSF57567">
    <property type="entry name" value="Serine protease inhibitors"/>
    <property type="match status" value="2"/>
</dbReference>
<evidence type="ECO:0000256" key="6">
    <source>
        <dbReference type="ARBA" id="ARBA00023180"/>
    </source>
</evidence>
<keyword evidence="6" id="KW-0325">Glycoprotein</keyword>
<reference evidence="8" key="2">
    <citation type="submission" date="2025-08" db="UniProtKB">
        <authorList>
            <consortium name="Ensembl"/>
        </authorList>
    </citation>
    <scope>IDENTIFICATION</scope>
</reference>
<dbReference type="PROSITE" id="PS51233">
    <property type="entry name" value="VWFD"/>
    <property type="match status" value="2"/>
</dbReference>
<dbReference type="InterPro" id="IPR001007">
    <property type="entry name" value="VWF_dom"/>
</dbReference>
<dbReference type="Gene3D" id="2.10.25.10">
    <property type="entry name" value="Laminin"/>
    <property type="match status" value="2"/>
</dbReference>
<dbReference type="InParanoid" id="W5M863"/>
<evidence type="ECO:0000256" key="3">
    <source>
        <dbReference type="ARBA" id="ARBA00022729"/>
    </source>
</evidence>
<dbReference type="GO" id="GO:0005615">
    <property type="term" value="C:extracellular space"/>
    <property type="evidence" value="ECO:0000318"/>
    <property type="project" value="GO_Central"/>
</dbReference>
<dbReference type="Pfam" id="PF12714">
    <property type="entry name" value="TILa"/>
    <property type="match status" value="3"/>
</dbReference>
<evidence type="ECO:0000256" key="4">
    <source>
        <dbReference type="ARBA" id="ARBA00022737"/>
    </source>
</evidence>
<sequence>MMCITLCVAGCFCDKGYLQSPRGCVREDQCGCIYNGQYYNPGDVFWTPVDCRQRCTCVPSTGAVLCQNSSCGAQEQCSLSVGVWRCHPTGHFNCSVQAGRHFLTFDRRAYDFWGSCSYWLVRICSQNSQLVPFEIRLSVGSCGNRLSNDVDLSIKVYKTLISISKASPLKVQVNGSQVFLPFTWNSQVVIYPSPWSVMVETDFGLRVALYQSSTWVVFLPRTYGSVVCGLCGNANGNPSDDFLMPTGQLAVSAQEFSSSWQVDKVPGCETVCSSGTRQCRVEEQQLFRRELYCGVLLNDMGPFGRCTRILDPQPYLRSCIADTCAYGGHHSALCSSIAAYVAACQAAEIPVRQWRRDTFCGAACPDNSHYELCGTSCPVTCYNLAAPVYCSASCREGCQCDSGFVLGNGRCIPISECGCLYQGQYYPQGVFYPEAGCHLRCQCSMGGRVQCFRCGCGPQEQCREEGGVRKCVPASYGMCLVLAGIGYVTFDGDWYVAGGSCSYLVAQAEGLGLERFVVVLRMEGARVASVVAVALEGYNIMIRRAAPRKIRVNGEDFSLPLEMPDGLIWAYQDGITTVLQTGFGLKVLFSSNGPLWLVVPSRYRSATSGLCGNFNGLNWDDRRLRSGVPASSLAAFLSSWAEAGEGVACDHGCADNCPFCDVALGLGGIIQQKCGPLSAVDGPFGRCRAVLESDQFFPFCVDALCKTSGDLCLILEAYAMACRSRGGVPGPWRANASCPLTCPDRSSVSPCVASSSSSCAEVLSPPRGPGGCSEGCQCDNGNVFDGGECIPLGNCGCLYQGRYIKMGAKLYNEDCTRRCECHRLGGTLCEPTACSPREICTLRDGVRGCYPREQGCQLLGGSGLQSFDGRQLTLTPGAPYELSSLCDPTSDKWFRVVACSSSQGQKTRVLHIFLGLSLIRIQDRTVQVEGRPCSCWGDSFNPLQLLRGVLPCCSSR</sequence>
<dbReference type="InterPro" id="IPR052424">
    <property type="entry name" value="Kielin_Chordin-BMP_Reg"/>
</dbReference>
<dbReference type="Pfam" id="PF00094">
    <property type="entry name" value="VWD"/>
    <property type="match status" value="2"/>
</dbReference>
<evidence type="ECO:0000313" key="9">
    <source>
        <dbReference type="Proteomes" id="UP000018468"/>
    </source>
</evidence>
<evidence type="ECO:0000256" key="2">
    <source>
        <dbReference type="ARBA" id="ARBA00022525"/>
    </source>
</evidence>
<evidence type="ECO:0000313" key="8">
    <source>
        <dbReference type="Ensembl" id="ENSLOCP00000004571.1"/>
    </source>
</evidence>
<keyword evidence="2" id="KW-0964">Secreted</keyword>
<dbReference type="InterPro" id="IPR002919">
    <property type="entry name" value="TIL_dom"/>
</dbReference>
<dbReference type="InterPro" id="IPR025615">
    <property type="entry name" value="TILa_dom"/>
</dbReference>
<evidence type="ECO:0000256" key="5">
    <source>
        <dbReference type="ARBA" id="ARBA00023157"/>
    </source>
</evidence>
<proteinExistence type="predicted"/>
<dbReference type="Proteomes" id="UP000018468">
    <property type="component" value="Linkage group LG24"/>
</dbReference>
<dbReference type="Bgee" id="ENSLOCG00000003831">
    <property type="expression patterns" value="Expressed in ovary"/>
</dbReference>
<dbReference type="PANTHER" id="PTHR46698:SF7">
    <property type="entry name" value="VWFD DOMAIN-CONTAINING PROTEIN"/>
    <property type="match status" value="1"/>
</dbReference>
<protein>
    <recommendedName>
        <fullName evidence="7">VWFD domain-containing protein</fullName>
    </recommendedName>
</protein>
<dbReference type="CDD" id="cd19941">
    <property type="entry name" value="TIL"/>
    <property type="match status" value="2"/>
</dbReference>
<keyword evidence="5" id="KW-1015">Disulfide bond</keyword>
<dbReference type="EMBL" id="AHAT01019139">
    <property type="status" value="NOT_ANNOTATED_CDS"/>
    <property type="molecule type" value="Genomic_DNA"/>
</dbReference>
<keyword evidence="3" id="KW-0732">Signal</keyword>
<dbReference type="GO" id="GO:0031012">
    <property type="term" value="C:extracellular matrix"/>
    <property type="evidence" value="ECO:0000318"/>
    <property type="project" value="GO_Central"/>
</dbReference>
<name>W5M863_LEPOC</name>
<dbReference type="OMA" id="WRANASC"/>